<sequence length="1292" mass="142218">MQAKRVCFYCLHKLWLALALVLVLLAVAITVLRYSLPYADNYRHQIEQLISERYNANVRIGSLSAGWQRFGPALLLNDISLYDSADELQLHIEVTEVRLDFWRSLLGRQLKARHFQLSGLRYYVAADSLLAADDDNSLDAAPVLDALENLFFQQLSYFSVLDSQLIVQNHGSHDLTIHIKQLDWTNSANRHQGYGEFSLAGVTANTVSFVLDLYGPSLPQAFGQLYLQSDKLDVLPWFASLLPPSQRLQQASINFSAWGRIDQGTLRRFQVELANNSVSWQRDGNEHRLQLGQGQLLWQPEAEGWVLYSGDLTLSAAEQHWPGLQFQLRRNDEQWQASLNRFALEALTPLATLLAEDIAPLQQIMQYQPTAELAQLQWYSNEQQWYFSGDIHNLLSTPVHDIPGVSQLHGDFVISSDLAYLQLHSSAAQLSWDTLFNAATDYDELSAELYWQAAGPGSPWRVVVPQLKLTAGPMQLDASLHLDDSLQIVARLQHADASQAGRFFPAPYMPQQVRSYLQQAIVAGTVTEATMLWQGKPADFPYTEQQGVFQVLAQLDEGQFAFAPDWPLLTNFSAQLLFNNASMAIQSQAGELTGIALQDGVSAQIDNLFAADTLDIHIRRRIDAEALTELMLQSPLAGNLGKTLAHLGASGVVQGDVKLAVGLKQAGVLASGKVQFSDTSLALAAPAMQLTQLNGELRFENEQITADNLLLSWRGLPLTASLDGGNSADGYQLALQLKGDHQATQLAQALHAPVAPLLQGDTAWQLDLALSLPHSGFSYSAQLQSDLSGTELKLPAPYNKAADSKMPLRVSASGNQQRSLLQAHLQHNLHFHAELMHDSQQFSRVQLSAAAADAGLGSTGFNVNVDLAEADFISWFGLIQQQLAASNSEQQGQLFPPLNKVQGKVQHLTLAPDIALSNTVFELVQHSDNWQLQLNGTEIASRWQFNKDASQEISATLDYLQLPLPEQVTRTEAELVRYPQRWLLDVPPLRISCADCSVGPYRLGQVNLKAHSEGRQWQLTQFDARYKRNRLSLSGHWQEDTAAGHSRFSGTVSSNNIGSLLQEYQLTSAISGSTAEVNFALDWPGAPNQFELADLAGSVNYQLGEGSLTEVSDQGARLFSIFSLDSLLRKLRLDFRDVFAKGFFYNGMSGNLAISHGVVQTSDASIDGVPGNLQIQGYADLVSRDLDYQMAFSPKVTSSLPVIIAWMVNPATGLAALALDEVFQSAEVISKINFTVTGSFDKPVVTEVNRHSKEVPVPVRVAQPDAIIELPAAQQPQTPANQPQTPAKAPHG</sequence>
<keyword evidence="4" id="KW-1185">Reference proteome</keyword>
<dbReference type="InterPro" id="IPR011836">
    <property type="entry name" value="YhdP"/>
</dbReference>
<proteinExistence type="predicted"/>
<dbReference type="Pfam" id="PF13116">
    <property type="entry name" value="YhdP"/>
    <property type="match status" value="1"/>
</dbReference>
<evidence type="ECO:0000259" key="2">
    <source>
        <dbReference type="Pfam" id="PF13116"/>
    </source>
</evidence>
<evidence type="ECO:0000256" key="1">
    <source>
        <dbReference type="SAM" id="MobiDB-lite"/>
    </source>
</evidence>
<feature type="compositionally biased region" description="Low complexity" evidence="1">
    <location>
        <begin position="1271"/>
        <end position="1292"/>
    </location>
</feature>
<feature type="domain" description="YhdP central" evidence="2">
    <location>
        <begin position="7"/>
        <end position="1245"/>
    </location>
</feature>
<dbReference type="EMBL" id="JALAAR010000017">
    <property type="protein sequence ID" value="MEH8018911.1"/>
    <property type="molecule type" value="Genomic_DNA"/>
</dbReference>
<comment type="caution">
    <text evidence="3">The sequence shown here is derived from an EMBL/GenBank/DDBJ whole genome shotgun (WGS) entry which is preliminary data.</text>
</comment>
<dbReference type="PANTHER" id="PTHR38690:SF1">
    <property type="entry name" value="PROTEASE"/>
    <property type="match status" value="1"/>
</dbReference>
<feature type="region of interest" description="Disordered" evidence="1">
    <location>
        <begin position="1270"/>
        <end position="1292"/>
    </location>
</feature>
<name>A0ABU8CAA0_9GAMM</name>
<accession>A0ABU8CAA0</accession>
<gene>
    <name evidence="3" type="ORF">MN202_16835</name>
</gene>
<evidence type="ECO:0000313" key="4">
    <source>
        <dbReference type="Proteomes" id="UP001375382"/>
    </source>
</evidence>
<protein>
    <submittedName>
        <fullName evidence="3">TIGR02099 family protein</fullName>
    </submittedName>
</protein>
<organism evidence="3 4">
    <name type="scientific">Rheinheimera muenzenbergensis</name>
    <dbReference type="NCBI Taxonomy" id="1193628"/>
    <lineage>
        <taxon>Bacteria</taxon>
        <taxon>Pseudomonadati</taxon>
        <taxon>Pseudomonadota</taxon>
        <taxon>Gammaproteobacteria</taxon>
        <taxon>Chromatiales</taxon>
        <taxon>Chromatiaceae</taxon>
        <taxon>Rheinheimera</taxon>
    </lineage>
</organism>
<evidence type="ECO:0000313" key="3">
    <source>
        <dbReference type="EMBL" id="MEH8018911.1"/>
    </source>
</evidence>
<dbReference type="RefSeq" id="WP_335737307.1">
    <property type="nucleotide sequence ID" value="NZ_JALAAR010000017.1"/>
</dbReference>
<reference evidence="3 4" key="1">
    <citation type="journal article" date="2023" name="Ecotoxicol. Environ. Saf.">
        <title>Mercury remediation potential of mercury-resistant strain Rheinheimera metallidurans sp. nov. isolated from a municipal waste dumping site.</title>
        <authorList>
            <person name="Yadav V."/>
            <person name="Manjhi A."/>
            <person name="Vadakedath N."/>
        </authorList>
    </citation>
    <scope>NUCLEOTIDE SEQUENCE [LARGE SCALE GENOMIC DNA]</scope>
    <source>
        <strain evidence="3 4">E-49</strain>
    </source>
</reference>
<dbReference type="Proteomes" id="UP001375382">
    <property type="component" value="Unassembled WGS sequence"/>
</dbReference>
<dbReference type="NCBIfam" id="TIGR02099">
    <property type="entry name" value="YhdP family protein"/>
    <property type="match status" value="1"/>
</dbReference>
<dbReference type="PANTHER" id="PTHR38690">
    <property type="entry name" value="PROTEASE-RELATED"/>
    <property type="match status" value="1"/>
</dbReference>
<dbReference type="InterPro" id="IPR025263">
    <property type="entry name" value="YhdP_central"/>
</dbReference>